<name>A0A1E5UW65_9POAL</name>
<keyword evidence="2" id="KW-1185">Reference proteome</keyword>
<evidence type="ECO:0000313" key="1">
    <source>
        <dbReference type="EMBL" id="OEL17121.1"/>
    </source>
</evidence>
<reference evidence="1 2" key="1">
    <citation type="submission" date="2016-09" db="EMBL/GenBank/DDBJ databases">
        <title>The draft genome of Dichanthelium oligosanthes: A C3 panicoid grass species.</title>
        <authorList>
            <person name="Studer A.J."/>
            <person name="Schnable J.C."/>
            <person name="Brutnell T.P."/>
        </authorList>
    </citation>
    <scope>NUCLEOTIDE SEQUENCE [LARGE SCALE GENOMIC DNA]</scope>
    <source>
        <strain evidence="2">cv. Kellogg 1175</strain>
        <tissue evidence="1">Leaf</tissue>
    </source>
</reference>
<proteinExistence type="predicted"/>
<protein>
    <submittedName>
        <fullName evidence="1">Uncharacterized protein</fullName>
    </submittedName>
</protein>
<feature type="non-terminal residue" evidence="1">
    <location>
        <position position="1"/>
    </location>
</feature>
<dbReference type="OrthoDB" id="10587737at2759"/>
<dbReference type="Proteomes" id="UP000095767">
    <property type="component" value="Unassembled WGS sequence"/>
</dbReference>
<sequence>LHSLYRRKRLEMQLIDVWCFVFSFCGMQYEDERKTSRYKVGYCNPALINQREHSLKMTNKIKALLEAATTEEEKETNHESCAHKRKI</sequence>
<organism evidence="1 2">
    <name type="scientific">Dichanthelium oligosanthes</name>
    <dbReference type="NCBI Taxonomy" id="888268"/>
    <lineage>
        <taxon>Eukaryota</taxon>
        <taxon>Viridiplantae</taxon>
        <taxon>Streptophyta</taxon>
        <taxon>Embryophyta</taxon>
        <taxon>Tracheophyta</taxon>
        <taxon>Spermatophyta</taxon>
        <taxon>Magnoliopsida</taxon>
        <taxon>Liliopsida</taxon>
        <taxon>Poales</taxon>
        <taxon>Poaceae</taxon>
        <taxon>PACMAD clade</taxon>
        <taxon>Panicoideae</taxon>
        <taxon>Panicodae</taxon>
        <taxon>Paniceae</taxon>
        <taxon>Dichantheliinae</taxon>
        <taxon>Dichanthelium</taxon>
    </lineage>
</organism>
<gene>
    <name evidence="1" type="ORF">BAE44_0021858</name>
</gene>
<comment type="caution">
    <text evidence="1">The sequence shown here is derived from an EMBL/GenBank/DDBJ whole genome shotgun (WGS) entry which is preliminary data.</text>
</comment>
<dbReference type="EMBL" id="LWDX02060935">
    <property type="protein sequence ID" value="OEL17121.1"/>
    <property type="molecule type" value="Genomic_DNA"/>
</dbReference>
<accession>A0A1E5UW65</accession>
<evidence type="ECO:0000313" key="2">
    <source>
        <dbReference type="Proteomes" id="UP000095767"/>
    </source>
</evidence>
<dbReference type="AlphaFoldDB" id="A0A1E5UW65"/>